<dbReference type="Pfam" id="PF08534">
    <property type="entry name" value="Redoxin"/>
    <property type="match status" value="1"/>
</dbReference>
<dbReference type="InterPro" id="IPR017937">
    <property type="entry name" value="Thioredoxin_CS"/>
</dbReference>
<dbReference type="Gene3D" id="3.40.30.10">
    <property type="entry name" value="Glutaredoxin"/>
    <property type="match status" value="1"/>
</dbReference>
<evidence type="ECO:0000313" key="8">
    <source>
        <dbReference type="Proteomes" id="UP000199682"/>
    </source>
</evidence>
<dbReference type="PROSITE" id="PS51352">
    <property type="entry name" value="THIOREDOXIN_2"/>
    <property type="match status" value="1"/>
</dbReference>
<accession>A0A1G9S0Z3</accession>
<dbReference type="RefSeq" id="WP_090011910.1">
    <property type="nucleotide sequence ID" value="NZ_FNET01000019.1"/>
</dbReference>
<evidence type="ECO:0000256" key="4">
    <source>
        <dbReference type="ARBA" id="ARBA00023157"/>
    </source>
</evidence>
<protein>
    <submittedName>
        <fullName evidence="7">Cytochrome c biogenesis protein CcmG, thiol:disulfide interchange protein DsbE</fullName>
    </submittedName>
</protein>
<proteinExistence type="predicted"/>
<keyword evidence="3" id="KW-0735">Signal-anchor</keyword>
<reference evidence="8" key="1">
    <citation type="submission" date="2016-10" db="EMBL/GenBank/DDBJ databases">
        <authorList>
            <person name="Varghese N."/>
            <person name="Submissions S."/>
        </authorList>
    </citation>
    <scope>NUCLEOTIDE SEQUENCE [LARGE SCALE GENOMIC DNA]</scope>
    <source>
        <strain evidence="8">DSM 44796</strain>
    </source>
</reference>
<dbReference type="InterPro" id="IPR013766">
    <property type="entry name" value="Thioredoxin_domain"/>
</dbReference>
<sequence>MTDTRSGWRKVRWAALAVVVVTVAVGAVFGSRLGKDPALVDSPLIGKRVPAVASPNLEGGGSTSLAELRGNVVVVNFWASWCVPCREEHPILVAAAKAYQDAGVVFVGVNYQDKPAGAKVFLDELGRGPAGAYRYVRDEGSALALEFGVFGVPETFLVGRDGTIEAKITGKTDAALLKSALDAMLDGRRPDSRTEGSVQPAPGG</sequence>
<dbReference type="EMBL" id="FNET01000019">
    <property type="protein sequence ID" value="SDM29161.1"/>
    <property type="molecule type" value="Genomic_DNA"/>
</dbReference>
<dbReference type="PANTHER" id="PTHR42852:SF6">
    <property type="entry name" value="THIOL:DISULFIDE INTERCHANGE PROTEIN DSBE"/>
    <property type="match status" value="1"/>
</dbReference>
<keyword evidence="3" id="KW-0812">Transmembrane</keyword>
<organism evidence="7 8">
    <name type="scientific">Lentzea albidocapillata subsp. violacea</name>
    <dbReference type="NCBI Taxonomy" id="128104"/>
    <lineage>
        <taxon>Bacteria</taxon>
        <taxon>Bacillati</taxon>
        <taxon>Actinomycetota</taxon>
        <taxon>Actinomycetes</taxon>
        <taxon>Pseudonocardiales</taxon>
        <taxon>Pseudonocardiaceae</taxon>
        <taxon>Lentzea</taxon>
    </lineage>
</organism>
<evidence type="ECO:0000256" key="1">
    <source>
        <dbReference type="ARBA" id="ARBA00004196"/>
    </source>
</evidence>
<dbReference type="PANTHER" id="PTHR42852">
    <property type="entry name" value="THIOL:DISULFIDE INTERCHANGE PROTEIN DSBE"/>
    <property type="match status" value="1"/>
</dbReference>
<keyword evidence="5" id="KW-0676">Redox-active center</keyword>
<comment type="subcellular location">
    <subcellularLocation>
        <location evidence="1">Cell envelope</location>
    </subcellularLocation>
</comment>
<dbReference type="InterPro" id="IPR013740">
    <property type="entry name" value="Redoxin"/>
</dbReference>
<dbReference type="Proteomes" id="UP000199682">
    <property type="component" value="Unassembled WGS sequence"/>
</dbReference>
<gene>
    <name evidence="7" type="ORF">SAMN04488074_11988</name>
</gene>
<evidence type="ECO:0000313" key="7">
    <source>
        <dbReference type="EMBL" id="SDM29161.1"/>
    </source>
</evidence>
<dbReference type="GO" id="GO:0016491">
    <property type="term" value="F:oxidoreductase activity"/>
    <property type="evidence" value="ECO:0007669"/>
    <property type="project" value="InterPro"/>
</dbReference>
<dbReference type="AlphaFoldDB" id="A0A1G9S0Z3"/>
<dbReference type="PROSITE" id="PS00194">
    <property type="entry name" value="THIOREDOXIN_1"/>
    <property type="match status" value="1"/>
</dbReference>
<dbReference type="GO" id="GO:0017004">
    <property type="term" value="P:cytochrome complex assembly"/>
    <property type="evidence" value="ECO:0007669"/>
    <property type="project" value="UniProtKB-KW"/>
</dbReference>
<dbReference type="InterPro" id="IPR036249">
    <property type="entry name" value="Thioredoxin-like_sf"/>
</dbReference>
<keyword evidence="2" id="KW-0201">Cytochrome c-type biogenesis</keyword>
<evidence type="ECO:0000259" key="6">
    <source>
        <dbReference type="PROSITE" id="PS51352"/>
    </source>
</evidence>
<dbReference type="GO" id="GO:0030313">
    <property type="term" value="C:cell envelope"/>
    <property type="evidence" value="ECO:0007669"/>
    <property type="project" value="UniProtKB-SubCell"/>
</dbReference>
<feature type="domain" description="Thioredoxin" evidence="6">
    <location>
        <begin position="43"/>
        <end position="186"/>
    </location>
</feature>
<evidence type="ECO:0000256" key="2">
    <source>
        <dbReference type="ARBA" id="ARBA00022748"/>
    </source>
</evidence>
<dbReference type="SUPFAM" id="SSF52833">
    <property type="entry name" value="Thioredoxin-like"/>
    <property type="match status" value="1"/>
</dbReference>
<dbReference type="InterPro" id="IPR050553">
    <property type="entry name" value="Thioredoxin_ResA/DsbE_sf"/>
</dbReference>
<evidence type="ECO:0000256" key="3">
    <source>
        <dbReference type="ARBA" id="ARBA00022968"/>
    </source>
</evidence>
<evidence type="ECO:0000256" key="5">
    <source>
        <dbReference type="ARBA" id="ARBA00023284"/>
    </source>
</evidence>
<keyword evidence="4" id="KW-1015">Disulfide bond</keyword>
<name>A0A1G9S0Z3_9PSEU</name>